<dbReference type="NCBIfam" id="NF008623">
    <property type="entry name" value="PRK11609.1"/>
    <property type="match status" value="1"/>
</dbReference>
<dbReference type="CDD" id="cd01011">
    <property type="entry name" value="nicotinamidase"/>
    <property type="match status" value="1"/>
</dbReference>
<evidence type="ECO:0000256" key="2">
    <source>
        <dbReference type="ARBA" id="ARBA00022642"/>
    </source>
</evidence>
<dbReference type="InterPro" id="IPR036380">
    <property type="entry name" value="Isochorismatase-like_sf"/>
</dbReference>
<reference evidence="10 11" key="1">
    <citation type="submission" date="2017-04" db="EMBL/GenBank/DDBJ databases">
        <authorList>
            <person name="Afonso C.L."/>
            <person name="Miller P.J."/>
            <person name="Scott M.A."/>
            <person name="Spackman E."/>
            <person name="Goraichik I."/>
            <person name="Dimitrov K.M."/>
            <person name="Suarez D.L."/>
            <person name="Swayne D.E."/>
        </authorList>
    </citation>
    <scope>NUCLEOTIDE SEQUENCE [LARGE SCALE GENOMIC DNA]</scope>
    <source>
        <strain evidence="10 11">A2P</strain>
    </source>
</reference>
<protein>
    <recommendedName>
        <fullName evidence="8">Nicotinamidase</fullName>
        <ecNumber evidence="6">3.5.1.19</ecNumber>
    </recommendedName>
    <alternativeName>
        <fullName evidence="7">Nicotinamide deamidase</fullName>
    </alternativeName>
</protein>
<dbReference type="Pfam" id="PF00857">
    <property type="entry name" value="Isochorismatase"/>
    <property type="match status" value="1"/>
</dbReference>
<dbReference type="STRING" id="286727.SAMN02982917_1275"/>
<dbReference type="FunFam" id="3.40.50.850:FF:000006">
    <property type="entry name" value="Bifunctional pyrazinamidase/nicotinamidase"/>
    <property type="match status" value="1"/>
</dbReference>
<evidence type="ECO:0000259" key="9">
    <source>
        <dbReference type="Pfam" id="PF00857"/>
    </source>
</evidence>
<keyword evidence="2" id="KW-0662">Pyridine nucleotide biosynthesis</keyword>
<comment type="pathway">
    <text evidence="5">Cofactor biosynthesis; nicotinate biosynthesis; nicotinate from nicotinamide: step 1/1.</text>
</comment>
<dbReference type="EC" id="3.5.1.19" evidence="6"/>
<evidence type="ECO:0000256" key="4">
    <source>
        <dbReference type="ARBA" id="ARBA00022801"/>
    </source>
</evidence>
<dbReference type="GO" id="GO:0046872">
    <property type="term" value="F:metal ion binding"/>
    <property type="evidence" value="ECO:0007669"/>
    <property type="project" value="UniProtKB-KW"/>
</dbReference>
<dbReference type="RefSeq" id="WP_085083433.1">
    <property type="nucleotide sequence ID" value="NZ_FXAK01000002.1"/>
</dbReference>
<proteinExistence type="inferred from homology"/>
<accession>A0A1X7E6G8</accession>
<dbReference type="GO" id="GO:0019363">
    <property type="term" value="P:pyridine nucleotide biosynthetic process"/>
    <property type="evidence" value="ECO:0007669"/>
    <property type="project" value="UniProtKB-KW"/>
</dbReference>
<evidence type="ECO:0000313" key="10">
    <source>
        <dbReference type="EMBL" id="SMF28379.1"/>
    </source>
</evidence>
<evidence type="ECO:0000256" key="1">
    <source>
        <dbReference type="ARBA" id="ARBA00006336"/>
    </source>
</evidence>
<evidence type="ECO:0000256" key="7">
    <source>
        <dbReference type="ARBA" id="ARBA00043224"/>
    </source>
</evidence>
<evidence type="ECO:0000256" key="3">
    <source>
        <dbReference type="ARBA" id="ARBA00022723"/>
    </source>
</evidence>
<dbReference type="PANTHER" id="PTHR11080">
    <property type="entry name" value="PYRAZINAMIDASE/NICOTINAMIDASE"/>
    <property type="match status" value="1"/>
</dbReference>
<dbReference type="GO" id="GO:0008936">
    <property type="term" value="F:nicotinamidase activity"/>
    <property type="evidence" value="ECO:0007669"/>
    <property type="project" value="UniProtKB-EC"/>
</dbReference>
<dbReference type="Proteomes" id="UP000192936">
    <property type="component" value="Unassembled WGS sequence"/>
</dbReference>
<organism evidence="10 11">
    <name type="scientific">Azospirillum oryzae</name>
    <dbReference type="NCBI Taxonomy" id="286727"/>
    <lineage>
        <taxon>Bacteria</taxon>
        <taxon>Pseudomonadati</taxon>
        <taxon>Pseudomonadota</taxon>
        <taxon>Alphaproteobacteria</taxon>
        <taxon>Rhodospirillales</taxon>
        <taxon>Azospirillaceae</taxon>
        <taxon>Azospirillum</taxon>
    </lineage>
</organism>
<dbReference type="EMBL" id="FXAK01000002">
    <property type="protein sequence ID" value="SMF28379.1"/>
    <property type="molecule type" value="Genomic_DNA"/>
</dbReference>
<evidence type="ECO:0000313" key="11">
    <source>
        <dbReference type="Proteomes" id="UP000192936"/>
    </source>
</evidence>
<dbReference type="AlphaFoldDB" id="A0A1X7E6G8"/>
<dbReference type="PANTHER" id="PTHR11080:SF2">
    <property type="entry name" value="LD05707P"/>
    <property type="match status" value="1"/>
</dbReference>
<comment type="similarity">
    <text evidence="1">Belongs to the isochorismatase family.</text>
</comment>
<evidence type="ECO:0000256" key="5">
    <source>
        <dbReference type="ARBA" id="ARBA00037900"/>
    </source>
</evidence>
<dbReference type="SUPFAM" id="SSF52499">
    <property type="entry name" value="Isochorismatase-like hydrolases"/>
    <property type="match status" value="1"/>
</dbReference>
<keyword evidence="3" id="KW-0479">Metal-binding</keyword>
<sequence length="211" mass="22729">MPTLIPQPADALVLIDIQNDFCPGGALAVADGDAVVPVANRLMRRFATVVLTQDWHPAGHRSFASAHPGGAAFSAVEFPYGPQVLWPDHCVQGTKGAEFHPELDTTRAELVLRKGFRVGIDSYSAFYENDRSTATGLAGYLRERGVARVVLAGLATDYCVAYSAEDAVRCGFEAVVVEDGCRAIDLDGSLETARRRLAECGVVFCREREIG</sequence>
<dbReference type="InterPro" id="IPR000868">
    <property type="entry name" value="Isochorismatase-like_dom"/>
</dbReference>
<evidence type="ECO:0000256" key="8">
    <source>
        <dbReference type="ARBA" id="ARBA00072277"/>
    </source>
</evidence>
<dbReference type="InterPro" id="IPR052347">
    <property type="entry name" value="Isochorismatase_Nicotinamidase"/>
</dbReference>
<dbReference type="Gene3D" id="3.40.50.850">
    <property type="entry name" value="Isochorismatase-like"/>
    <property type="match status" value="1"/>
</dbReference>
<gene>
    <name evidence="10" type="ORF">SAMN02982917_1275</name>
</gene>
<evidence type="ECO:0000256" key="6">
    <source>
        <dbReference type="ARBA" id="ARBA00039017"/>
    </source>
</evidence>
<keyword evidence="4" id="KW-0378">Hydrolase</keyword>
<feature type="domain" description="Isochorismatase-like" evidence="9">
    <location>
        <begin position="11"/>
        <end position="204"/>
    </location>
</feature>
<dbReference type="OrthoDB" id="9791276at2"/>
<name>A0A1X7E6G8_9PROT</name>